<gene>
    <name evidence="5" type="ORF">BC008_23655</name>
</gene>
<dbReference type="EMBL" id="LMTZ01000101">
    <property type="protein sequence ID" value="KST65975.1"/>
    <property type="molecule type" value="Genomic_DNA"/>
</dbReference>
<dbReference type="GO" id="GO:0043565">
    <property type="term" value="F:sequence-specific DNA binding"/>
    <property type="evidence" value="ECO:0007669"/>
    <property type="project" value="InterPro"/>
</dbReference>
<dbReference type="OrthoDB" id="516605at2"/>
<evidence type="ECO:0000256" key="3">
    <source>
        <dbReference type="ARBA" id="ARBA00023163"/>
    </source>
</evidence>
<keyword evidence="6" id="KW-1185">Reference proteome</keyword>
<dbReference type="PROSITE" id="PS00041">
    <property type="entry name" value="HTH_ARAC_FAMILY_1"/>
    <property type="match status" value="1"/>
</dbReference>
<dbReference type="InterPro" id="IPR050908">
    <property type="entry name" value="SmbC-like"/>
</dbReference>
<dbReference type="InterPro" id="IPR011256">
    <property type="entry name" value="Reg_factor_effector_dom_sf"/>
</dbReference>
<dbReference type="Gene3D" id="1.10.10.60">
    <property type="entry name" value="Homeodomain-like"/>
    <property type="match status" value="2"/>
</dbReference>
<dbReference type="PRINTS" id="PR00032">
    <property type="entry name" value="HTHARAC"/>
</dbReference>
<accession>A0A0V7ZNJ2</accession>
<dbReference type="Gene3D" id="3.20.80.10">
    <property type="entry name" value="Regulatory factor, effector binding domain"/>
    <property type="match status" value="1"/>
</dbReference>
<dbReference type="InterPro" id="IPR018062">
    <property type="entry name" value="HTH_AraC-typ_CS"/>
</dbReference>
<evidence type="ECO:0000313" key="6">
    <source>
        <dbReference type="Proteomes" id="UP000053372"/>
    </source>
</evidence>
<dbReference type="SMART" id="SM00342">
    <property type="entry name" value="HTH_ARAC"/>
    <property type="match status" value="1"/>
</dbReference>
<keyword evidence="1" id="KW-0805">Transcription regulation</keyword>
<dbReference type="AlphaFoldDB" id="A0A0V7ZNJ2"/>
<dbReference type="PANTHER" id="PTHR40055:SF1">
    <property type="entry name" value="TRANSCRIPTIONAL REGULATOR YGIV-RELATED"/>
    <property type="match status" value="1"/>
</dbReference>
<dbReference type="InterPro" id="IPR010499">
    <property type="entry name" value="AraC_E-bd"/>
</dbReference>
<evidence type="ECO:0000256" key="2">
    <source>
        <dbReference type="ARBA" id="ARBA00023125"/>
    </source>
</evidence>
<evidence type="ECO:0000259" key="4">
    <source>
        <dbReference type="PROSITE" id="PS01124"/>
    </source>
</evidence>
<dbReference type="InterPro" id="IPR020449">
    <property type="entry name" value="Tscrpt_reg_AraC-type_HTH"/>
</dbReference>
<evidence type="ECO:0000313" key="5">
    <source>
        <dbReference type="EMBL" id="KST65975.1"/>
    </source>
</evidence>
<protein>
    <submittedName>
        <fullName evidence="5">AraC family transcriptional regulator</fullName>
    </submittedName>
</protein>
<dbReference type="SUPFAM" id="SSF46689">
    <property type="entry name" value="Homeodomain-like"/>
    <property type="match status" value="2"/>
</dbReference>
<dbReference type="PROSITE" id="PS01124">
    <property type="entry name" value="HTH_ARAC_FAMILY_2"/>
    <property type="match status" value="1"/>
</dbReference>
<keyword evidence="3" id="KW-0804">Transcription</keyword>
<dbReference type="InterPro" id="IPR029442">
    <property type="entry name" value="GyrI-like"/>
</dbReference>
<keyword evidence="2" id="KW-0238">DNA-binding</keyword>
<feature type="domain" description="HTH araC/xylS-type" evidence="4">
    <location>
        <begin position="18"/>
        <end position="117"/>
    </location>
</feature>
<organism evidence="5 6">
    <name type="scientific">Mastigocoleus testarum BC008</name>
    <dbReference type="NCBI Taxonomy" id="371196"/>
    <lineage>
        <taxon>Bacteria</taxon>
        <taxon>Bacillati</taxon>
        <taxon>Cyanobacteriota</taxon>
        <taxon>Cyanophyceae</taxon>
        <taxon>Nostocales</taxon>
        <taxon>Hapalosiphonaceae</taxon>
        <taxon>Mastigocoleus</taxon>
    </lineage>
</organism>
<dbReference type="InterPro" id="IPR009057">
    <property type="entry name" value="Homeodomain-like_sf"/>
</dbReference>
<dbReference type="InterPro" id="IPR018060">
    <property type="entry name" value="HTH_AraC"/>
</dbReference>
<sequence>MNDISSNSNFTIYLKRFSKVLDYINTHLDENMSLDDLSQVAACSKYHFHRQFTELFGINIGRLIQLLRLKRASYQLAFRKEIRIIDIALASGFENPESFSRAFKNNIGQTPSKFRNQPEWNSWYEKYQLLKDLRILHMKSSKHTHQVRIVDFREAKVAVLEHHGSPQLLGNSIQKFIEWRKQNQISPKTSKTFNVIYNDPKTTEPEKFHFDICASVRSGVKDNKFGVITKVIPAGRCAVLRHVGTDENLGESVNYLYKQWLPLSGEELRGFPLFVERVSFFPDVPEHEAIADIYLPLR</sequence>
<dbReference type="Pfam" id="PF06445">
    <property type="entry name" value="GyrI-like"/>
    <property type="match status" value="1"/>
</dbReference>
<dbReference type="PANTHER" id="PTHR40055">
    <property type="entry name" value="TRANSCRIPTIONAL REGULATOR YGIV-RELATED"/>
    <property type="match status" value="1"/>
</dbReference>
<evidence type="ECO:0000256" key="1">
    <source>
        <dbReference type="ARBA" id="ARBA00023015"/>
    </source>
</evidence>
<dbReference type="Proteomes" id="UP000053372">
    <property type="component" value="Unassembled WGS sequence"/>
</dbReference>
<reference evidence="5 6" key="1">
    <citation type="journal article" date="2015" name="Genome Announc.">
        <title>Draft Genome of the Euendolithic (true boring) Cyanobacterium Mastigocoleus testarum strain BC008.</title>
        <authorList>
            <person name="Guida B.S."/>
            <person name="Garcia-Pichel F."/>
        </authorList>
    </citation>
    <scope>NUCLEOTIDE SEQUENCE [LARGE SCALE GENOMIC DNA]</scope>
    <source>
        <strain evidence="5 6">BC008</strain>
    </source>
</reference>
<dbReference type="GO" id="GO:0003700">
    <property type="term" value="F:DNA-binding transcription factor activity"/>
    <property type="evidence" value="ECO:0007669"/>
    <property type="project" value="InterPro"/>
</dbReference>
<dbReference type="SUPFAM" id="SSF55136">
    <property type="entry name" value="Probable bacterial effector-binding domain"/>
    <property type="match status" value="1"/>
</dbReference>
<dbReference type="Pfam" id="PF12833">
    <property type="entry name" value="HTH_18"/>
    <property type="match status" value="1"/>
</dbReference>
<dbReference type="SMART" id="SM00871">
    <property type="entry name" value="AraC_E_bind"/>
    <property type="match status" value="1"/>
</dbReference>
<dbReference type="RefSeq" id="WP_036268782.1">
    <property type="nucleotide sequence ID" value="NZ_LMTZ01000101.1"/>
</dbReference>
<comment type="caution">
    <text evidence="5">The sequence shown here is derived from an EMBL/GenBank/DDBJ whole genome shotgun (WGS) entry which is preliminary data.</text>
</comment>
<proteinExistence type="predicted"/>
<name>A0A0V7ZNJ2_9CYAN</name>